<protein>
    <recommendedName>
        <fullName evidence="4">Ubiquitin-like protease family profile domain-containing protein</fullName>
    </recommendedName>
</protein>
<comment type="caution">
    <text evidence="5">The sequence shown here is derived from an EMBL/GenBank/DDBJ whole genome shotgun (WGS) entry which is preliminary data.</text>
</comment>
<keyword evidence="2" id="KW-0645">Protease</keyword>
<sequence>MPRQVLNYHDVQLYDSDVALFSSQQWLNDNAINFYLQYLAQTRCLSDVLLMDPSVVSCLLHQCEEEDEYADLAGGLALKDKQLCLIPVSDNEALGGQSSHWSLLLFQDGHFRHFDSSGGHNKHSARRIAQAFEVLLRAVDRHDGDGAAEQVDDVEDAPQQQNGYDCGMYVLVLAEYFCRQHDKDVVPIELKKYATPERVTELRLRMPALIEKLQAEAGYVFRSKSDVANVAEAARQGKTFRWCQRHARRLHCMVTCGYVEVVGELLFNSMMVVSPEGELVCNPRKTFLYETDKPWATAGDCFCTWHCPWLDKTISFGICMDINPDDFQAPFSAYEFGSHVLEHKSDLVLFACAWNDFEPHDVPPYKTLSYWAQRLSPVIDALSSGAYPKANCHFLCSNRIGSENGTFFVGASCALSLKEPAVVAHAGRRTEELLRVEIPDHE</sequence>
<dbReference type="SUPFAM" id="SSF54001">
    <property type="entry name" value="Cysteine proteinases"/>
    <property type="match status" value="1"/>
</dbReference>
<name>A0A3F2RSR3_9STRA</name>
<dbReference type="PROSITE" id="PS50600">
    <property type="entry name" value="ULP_PROTEASE"/>
    <property type="match status" value="1"/>
</dbReference>
<reference evidence="5 6" key="1">
    <citation type="submission" date="2018-07" db="EMBL/GenBank/DDBJ databases">
        <title>Genome sequencing of oomycete isolates from Chile give support for New Zealand origin for Phytophthora kernoviae and make available the first Nothophytophthora sp. genome.</title>
        <authorList>
            <person name="Studholme D.J."/>
            <person name="Sanfuentes E."/>
            <person name="Panda P."/>
            <person name="Hill R."/>
            <person name="Sambles C."/>
            <person name="Grant M."/>
            <person name="Williams N.M."/>
            <person name="Mcdougal R.L."/>
        </authorList>
    </citation>
    <scope>NUCLEOTIDE SEQUENCE [LARGE SCALE GENOMIC DNA]</scope>
    <source>
        <strain evidence="5">Chile6</strain>
    </source>
</reference>
<comment type="similarity">
    <text evidence="1">Belongs to the peptidase C48 family.</text>
</comment>
<dbReference type="InterPro" id="IPR003010">
    <property type="entry name" value="C-N_Hydrolase"/>
</dbReference>
<dbReference type="GO" id="GO:0070773">
    <property type="term" value="F:protein-N-terminal glutamine amidohydrolase activity"/>
    <property type="evidence" value="ECO:0007669"/>
    <property type="project" value="InterPro"/>
</dbReference>
<dbReference type="InterPro" id="IPR036526">
    <property type="entry name" value="C-N_Hydrolase_sf"/>
</dbReference>
<dbReference type="InterPro" id="IPR003653">
    <property type="entry name" value="Peptidase_C48_C"/>
</dbReference>
<dbReference type="PANTHER" id="PTHR11750:SF26">
    <property type="entry name" value="PROTEIN N-TERMINAL AMIDASE"/>
    <property type="match status" value="1"/>
</dbReference>
<dbReference type="EMBL" id="MBDO02000094">
    <property type="protein sequence ID" value="RLN63530.1"/>
    <property type="molecule type" value="Genomic_DNA"/>
</dbReference>
<dbReference type="GO" id="GO:0008418">
    <property type="term" value="F:protein-N-terminal asparagine amidohydrolase activity"/>
    <property type="evidence" value="ECO:0007669"/>
    <property type="project" value="InterPro"/>
</dbReference>
<dbReference type="GO" id="GO:0008234">
    <property type="term" value="F:cysteine-type peptidase activity"/>
    <property type="evidence" value="ECO:0007669"/>
    <property type="project" value="InterPro"/>
</dbReference>
<dbReference type="OrthoDB" id="201515at2759"/>
<dbReference type="PANTHER" id="PTHR11750">
    <property type="entry name" value="PROTEIN N-TERMINAL AMIDASE"/>
    <property type="match status" value="1"/>
</dbReference>
<dbReference type="AlphaFoldDB" id="A0A3F2RSR3"/>
<proteinExistence type="inferred from homology"/>
<accession>A0A3F2RSR3</accession>
<evidence type="ECO:0000256" key="2">
    <source>
        <dbReference type="ARBA" id="ARBA00022670"/>
    </source>
</evidence>
<dbReference type="Gene3D" id="3.60.110.10">
    <property type="entry name" value="Carbon-nitrogen hydrolase"/>
    <property type="match status" value="1"/>
</dbReference>
<dbReference type="SUPFAM" id="SSF56317">
    <property type="entry name" value="Carbon-nitrogen hydrolase"/>
    <property type="match status" value="1"/>
</dbReference>
<dbReference type="Pfam" id="PF02902">
    <property type="entry name" value="Peptidase_C48"/>
    <property type="match status" value="1"/>
</dbReference>
<evidence type="ECO:0000256" key="3">
    <source>
        <dbReference type="ARBA" id="ARBA00022801"/>
    </source>
</evidence>
<dbReference type="Proteomes" id="UP000277300">
    <property type="component" value="Unassembled WGS sequence"/>
</dbReference>
<evidence type="ECO:0000256" key="1">
    <source>
        <dbReference type="ARBA" id="ARBA00005234"/>
    </source>
</evidence>
<dbReference type="GO" id="GO:0030163">
    <property type="term" value="P:protein catabolic process"/>
    <property type="evidence" value="ECO:0007669"/>
    <property type="project" value="TreeGrafter"/>
</dbReference>
<dbReference type="Pfam" id="PF00795">
    <property type="entry name" value="CN_hydrolase"/>
    <property type="match status" value="1"/>
</dbReference>
<evidence type="ECO:0000313" key="5">
    <source>
        <dbReference type="EMBL" id="RLN63530.1"/>
    </source>
</evidence>
<dbReference type="Gene3D" id="3.40.395.10">
    <property type="entry name" value="Adenoviral Proteinase, Chain A"/>
    <property type="match status" value="1"/>
</dbReference>
<organism evidence="5 6">
    <name type="scientific">Phytophthora kernoviae</name>
    <dbReference type="NCBI Taxonomy" id="325452"/>
    <lineage>
        <taxon>Eukaryota</taxon>
        <taxon>Sar</taxon>
        <taxon>Stramenopiles</taxon>
        <taxon>Oomycota</taxon>
        <taxon>Peronosporomycetes</taxon>
        <taxon>Peronosporales</taxon>
        <taxon>Peronosporaceae</taxon>
        <taxon>Phytophthora</taxon>
    </lineage>
</organism>
<dbReference type="InterPro" id="IPR038765">
    <property type="entry name" value="Papain-like_cys_pep_sf"/>
</dbReference>
<evidence type="ECO:0000259" key="4">
    <source>
        <dbReference type="PROSITE" id="PS50600"/>
    </source>
</evidence>
<keyword evidence="3" id="KW-0378">Hydrolase</keyword>
<gene>
    <name evidence="5" type="ORF">BBP00_00004090</name>
</gene>
<dbReference type="GO" id="GO:0006508">
    <property type="term" value="P:proteolysis"/>
    <property type="evidence" value="ECO:0007669"/>
    <property type="project" value="UniProtKB-KW"/>
</dbReference>
<evidence type="ECO:0000313" key="6">
    <source>
        <dbReference type="Proteomes" id="UP000277300"/>
    </source>
</evidence>
<dbReference type="InterPro" id="IPR039703">
    <property type="entry name" value="Nta1"/>
</dbReference>
<feature type="domain" description="Ubiquitin-like protease family profile" evidence="4">
    <location>
        <begin position="11"/>
        <end position="177"/>
    </location>
</feature>